<comment type="caution">
    <text evidence="1">The sequence shown here is derived from an EMBL/GenBank/DDBJ whole genome shotgun (WGS) entry which is preliminary data.</text>
</comment>
<dbReference type="Proteomes" id="UP000194153">
    <property type="component" value="Unassembled WGS sequence"/>
</dbReference>
<dbReference type="PANTHER" id="PTHR35841:SF1">
    <property type="entry name" value="PHOSPHONATES-BINDING PERIPLASMIC PROTEIN"/>
    <property type="match status" value="1"/>
</dbReference>
<dbReference type="Pfam" id="PF12974">
    <property type="entry name" value="Phosphonate-bd"/>
    <property type="match status" value="1"/>
</dbReference>
<reference evidence="2" key="2">
    <citation type="submission" date="2017-05" db="EMBL/GenBank/DDBJ databases">
        <title>Draft genome sequence of Geobacter pelophilus, a iron(III)-reducing bacteria.</title>
        <authorList>
            <person name="Aoyagi T."/>
            <person name="Koike H."/>
            <person name="Morita T."/>
            <person name="Sato Y."/>
            <person name="Habe H."/>
            <person name="Hori T."/>
        </authorList>
    </citation>
    <scope>NUCLEOTIDE SEQUENCE [LARGE SCALE GENOMIC DNA]</scope>
    <source>
        <strain evidence="2">Drf2</strain>
    </source>
</reference>
<keyword evidence="2" id="KW-1185">Reference proteome</keyword>
<reference evidence="1 2" key="1">
    <citation type="submission" date="2017-04" db="EMBL/GenBank/DDBJ databases">
        <authorList>
            <consortium name="Geobacter pelophilus Genome Sequencing"/>
            <person name="Aoyagi T."/>
            <person name="Koike H."/>
            <person name="Hori T."/>
        </authorList>
    </citation>
    <scope>NUCLEOTIDE SEQUENCE [LARGE SCALE GENOMIC DNA]</scope>
    <source>
        <strain evidence="1 2">Drf2</strain>
    </source>
</reference>
<sequence>MASIVQEGSMSILKLGGCCIVFTLVLLFALPVMSAEPAKKRYVLAVVPNQPAITLHKNWTPLVQYLSKQLGVDIELKLYDKIDVFLEDTQKGAADFTYSAPNMFYLAYQKQKYVPLVRSSHQLQGQVFVRKDSPYTKVSDLKGKTIASVGPKSICSVITRHALLTGQGAIDYNSSFSGSTINVAKSVLLGKVDAGVTLDTSVINDAPEMLSEFRVILRTEKIAPHPLAAHPRVPKKLQNAVTRAVLALDQSEEGRRMLKDVKLVDPVKADFKRDYSFFAKVDLEGPRQQSK</sequence>
<name>A0ABQ0MH38_9BACT</name>
<evidence type="ECO:0000313" key="2">
    <source>
        <dbReference type="Proteomes" id="UP000194153"/>
    </source>
</evidence>
<dbReference type="SUPFAM" id="SSF53850">
    <property type="entry name" value="Periplasmic binding protein-like II"/>
    <property type="match status" value="1"/>
</dbReference>
<protein>
    <submittedName>
        <fullName evidence="1">ABC transporter substrate-binding protein</fullName>
    </submittedName>
</protein>
<dbReference type="EMBL" id="BDQG01000001">
    <property type="protein sequence ID" value="GAW66369.1"/>
    <property type="molecule type" value="Genomic_DNA"/>
</dbReference>
<dbReference type="PANTHER" id="PTHR35841">
    <property type="entry name" value="PHOSPHONATES-BINDING PERIPLASMIC PROTEIN"/>
    <property type="match status" value="1"/>
</dbReference>
<proteinExistence type="predicted"/>
<organism evidence="1 2">
    <name type="scientific">Geoanaerobacter pelophilus</name>
    <dbReference type="NCBI Taxonomy" id="60036"/>
    <lineage>
        <taxon>Bacteria</taxon>
        <taxon>Pseudomonadati</taxon>
        <taxon>Thermodesulfobacteriota</taxon>
        <taxon>Desulfuromonadia</taxon>
        <taxon>Geobacterales</taxon>
        <taxon>Geobacteraceae</taxon>
        <taxon>Geoanaerobacter</taxon>
    </lineage>
</organism>
<gene>
    <name evidence="1" type="ORF">GPEL0_01r1703</name>
</gene>
<accession>A0ABQ0MH38</accession>
<dbReference type="Gene3D" id="3.40.190.10">
    <property type="entry name" value="Periplasmic binding protein-like II"/>
    <property type="match status" value="2"/>
</dbReference>
<evidence type="ECO:0000313" key="1">
    <source>
        <dbReference type="EMBL" id="GAW66369.1"/>
    </source>
</evidence>